<evidence type="ECO:0000313" key="11">
    <source>
        <dbReference type="EMBL" id="MBY0754706.1"/>
    </source>
</evidence>
<evidence type="ECO:0000256" key="6">
    <source>
        <dbReference type="SAM" id="MobiDB-lite"/>
    </source>
</evidence>
<accession>A0ABS7KV67</accession>
<dbReference type="Proteomes" id="UP001299068">
    <property type="component" value="Unassembled WGS sequence"/>
</dbReference>
<dbReference type="InterPro" id="IPR032979">
    <property type="entry name" value="ENGase"/>
</dbReference>
<feature type="transmembrane region" description="Helical" evidence="7">
    <location>
        <begin position="1209"/>
        <end position="1228"/>
    </location>
</feature>
<dbReference type="Gene3D" id="3.20.20.80">
    <property type="entry name" value="Glycosidases"/>
    <property type="match status" value="1"/>
</dbReference>
<dbReference type="Gene3D" id="2.60.120.260">
    <property type="entry name" value="Galactose-binding domain-like"/>
    <property type="match status" value="2"/>
</dbReference>
<proteinExistence type="predicted"/>
<protein>
    <submittedName>
        <fullName evidence="11">Discoidin domain-containing protein</fullName>
    </submittedName>
</protein>
<dbReference type="InterPro" id="IPR005201">
    <property type="entry name" value="TIM_ENGase"/>
</dbReference>
<keyword evidence="3 8" id="KW-0732">Signal</keyword>
<dbReference type="Pfam" id="PF21910">
    <property type="entry name" value="GH85_C"/>
    <property type="match status" value="1"/>
</dbReference>
<sequence>MSIKPNKNKTRGFKRSFASKRPLACALALAITASMAPSLDAVAKETTNYVKGMYQKSTQEKAGNTLQPTGNGYSIKTLLEWSPESDENARYNRGSIKLQDRFTGPVVNKNANKDAKIMNCALTNPQSDNAPSQGGDTENAYAFSYWQYVDSYVYWGGTSKGIFLVPTADVIDSGHKNGVPVLGTVGFPWGPGEGHVEQIREFLAKDKDGKFKVADKMIEMARFYGFDGWFINQESYGCSKEDADLMVEFFTYMKETAPDIRIGWYDSMTTEGPVKYQDSLNPLNVGFFQNEGKRVTDEFFLNYNWDMPSTSFPEKSKVDMSVDTAKSVGRSQYDVYAGVEVQQNAYNDKFPVEHLLDENGKLKTSLAMYCPNSTFSMAKDVDDFYKHDQKFWVGPTGDPANTDTSEKWVGLSNYVADKSAINSLPFVTNFNLGHGKDYYIDGKLSRDKEWNNRAIQDYLPTWRWMVESNGSKLKPDFDRNDAYNGGSSLKIEGNLESKNPNHIKLYSTNLNIVDSSTELSLVYKTPLKENNMKIGLCFGDSYDDENFVFFDVKDGQAGQWNIAKISLANYVGKRVSAISLKFDSSEDINNYKINVGNISIEEKNNDKILEATSKITLDKSLLHNSKKAEAKIYWNDVKGADFYEIYRIKPNGEREYVGSTYNDSYYIAPFNRYDNEKSFNFEVVAVDKNYNRGKAKQLKFNWNIGENDTEVPNEEVPVNVALNKKVRASSENAGEPAYKAVDGTVDNNSKWCTTTDMFGGWLEVDLGEEKTIKRWVTMHGEAGGEDKLTNTKDFRLQVSNDGGKTYKDVDTVVDNTEGIVDRNLKEPVTGRYFRIMIDHPGLSPWKAIRLYEFQLFEEAHSPKTENIFLNSVRAFNNVGAKDRFVAKNVPVGQEVSLYKNINDTKPFASKISAEDGIVIFDDLDFGSKEGRVFFTTKAEGKDTSIKLSTAYENENWEVTPIPDKFKIYEYQVAPRTLDNKYYGTIEAGDLKPGDILSYYENEDDIFPTKVSVAAELDTTILEGIKLNNDGGDLILEVSRKGMKTTPKFKLAYTSDKKASTKGEVEIKVEDSKGNSVIKDAVYEVLKDNKVVGKITTNDDGVGTTKLDPGTYTIKYTGNLKGYEKDDNKYEIKIEKAFDKEVKKLSLNKIKEDTENKPDQGEDRPEQGDDNSKPNGDKDENQGNNQDEKPNKNPDKDQANETLPSTGFTIPLKIFTMSGLLTLVGLILLKKRR</sequence>
<keyword evidence="4" id="KW-0572">Peptidoglycan-anchor</keyword>
<dbReference type="Pfam" id="PF03644">
    <property type="entry name" value="Glyco_hydro_85"/>
    <property type="match status" value="1"/>
</dbReference>
<keyword evidence="7" id="KW-1133">Transmembrane helix</keyword>
<keyword evidence="5" id="KW-0326">Glycosidase</keyword>
<dbReference type="InterPro" id="IPR000421">
    <property type="entry name" value="FA58C"/>
</dbReference>
<evidence type="ECO:0000256" key="7">
    <source>
        <dbReference type="SAM" id="Phobius"/>
    </source>
</evidence>
<keyword evidence="7" id="KW-0472">Membrane</keyword>
<feature type="domain" description="Gram-positive cocci surface proteins LPxTG" evidence="10">
    <location>
        <begin position="1202"/>
        <end position="1232"/>
    </location>
</feature>
<dbReference type="PANTHER" id="PTHR13246:SF1">
    <property type="entry name" value="CYTOSOLIC ENDO-BETA-N-ACETYLGLUCOSAMINIDASE"/>
    <property type="match status" value="1"/>
</dbReference>
<evidence type="ECO:0000259" key="10">
    <source>
        <dbReference type="PROSITE" id="PS50847"/>
    </source>
</evidence>
<feature type="compositionally biased region" description="Basic and acidic residues" evidence="6">
    <location>
        <begin position="1148"/>
        <end position="1198"/>
    </location>
</feature>
<keyword evidence="5" id="KW-0378">Hydrolase</keyword>
<dbReference type="Pfam" id="PF17802">
    <property type="entry name" value="SpaA"/>
    <property type="match status" value="1"/>
</dbReference>
<evidence type="ECO:0000256" key="3">
    <source>
        <dbReference type="ARBA" id="ARBA00022729"/>
    </source>
</evidence>
<reference evidence="11 12" key="1">
    <citation type="journal article" date="2021" name="Cell Host Microbe">
        <title>in vivo commensal control of Clostridioides difficile virulence.</title>
        <authorList>
            <person name="Girinathan B.P."/>
            <person name="Dibenedetto N."/>
            <person name="Worley J.N."/>
            <person name="Peltier J."/>
            <person name="Arrieta-Ortiz M.L."/>
            <person name="Rupa Christinal Immanuel S."/>
            <person name="Lavin R."/>
            <person name="Delaney M.L."/>
            <person name="Cummins C."/>
            <person name="Hoffmann M."/>
            <person name="Luo Y."/>
            <person name="Gonzalez-Escalona N."/>
            <person name="Allard M."/>
            <person name="Onderdonk A.B."/>
            <person name="Gerber G.K."/>
            <person name="Sonenshein A.L."/>
            <person name="Baliga N."/>
            <person name="Dupuy B."/>
            <person name="Bry L."/>
        </authorList>
    </citation>
    <scope>NUCLEOTIDE SEQUENCE [LARGE SCALE GENOMIC DNA]</scope>
    <source>
        <strain evidence="11 12">DSM 599</strain>
    </source>
</reference>
<evidence type="ECO:0000256" key="2">
    <source>
        <dbReference type="ARBA" id="ARBA00022525"/>
    </source>
</evidence>
<name>A0ABS7KV67_CLOSR</name>
<dbReference type="InterPro" id="IPR054110">
    <property type="entry name" value="EndoD-like_D2"/>
</dbReference>
<evidence type="ECO:0000256" key="5">
    <source>
        <dbReference type="ARBA" id="ARBA00023295"/>
    </source>
</evidence>
<feature type="signal peptide" evidence="8">
    <location>
        <begin position="1"/>
        <end position="43"/>
    </location>
</feature>
<dbReference type="SUPFAM" id="SSF49785">
    <property type="entry name" value="Galactose-binding domain-like"/>
    <property type="match status" value="1"/>
</dbReference>
<evidence type="ECO:0000313" key="12">
    <source>
        <dbReference type="Proteomes" id="UP001299068"/>
    </source>
</evidence>
<feature type="region of interest" description="Disordered" evidence="6">
    <location>
        <begin position="1148"/>
        <end position="1203"/>
    </location>
</feature>
<dbReference type="EMBL" id="JAIKTU010000003">
    <property type="protein sequence ID" value="MBY0754706.1"/>
    <property type="molecule type" value="Genomic_DNA"/>
</dbReference>
<keyword evidence="2" id="KW-0964">Secreted</keyword>
<keyword evidence="7" id="KW-0812">Transmembrane</keyword>
<dbReference type="InterPro" id="IPR041033">
    <property type="entry name" value="SpaA_PFL_dom_1"/>
</dbReference>
<dbReference type="PROSITE" id="PS50847">
    <property type="entry name" value="GRAM_POS_ANCHORING"/>
    <property type="match status" value="1"/>
</dbReference>
<dbReference type="PROSITE" id="PS50022">
    <property type="entry name" value="FA58C_3"/>
    <property type="match status" value="1"/>
</dbReference>
<dbReference type="InterPro" id="IPR013783">
    <property type="entry name" value="Ig-like_fold"/>
</dbReference>
<dbReference type="CDD" id="cd06547">
    <property type="entry name" value="GH85_ENGase"/>
    <property type="match status" value="1"/>
</dbReference>
<dbReference type="InterPro" id="IPR008979">
    <property type="entry name" value="Galactose-bd-like_sf"/>
</dbReference>
<keyword evidence="12" id="KW-1185">Reference proteome</keyword>
<dbReference type="RefSeq" id="WP_221859543.1">
    <property type="nucleotide sequence ID" value="NZ_JAIKTU010000003.1"/>
</dbReference>
<comment type="caution">
    <text evidence="11">The sequence shown here is derived from an EMBL/GenBank/DDBJ whole genome shotgun (WGS) entry which is preliminary data.</text>
</comment>
<gene>
    <name evidence="11" type="ORF">K5V21_04465</name>
</gene>
<dbReference type="InterPro" id="IPR019931">
    <property type="entry name" value="LPXTG_anchor"/>
</dbReference>
<organism evidence="11 12">
    <name type="scientific">Clostridium sardiniense</name>
    <name type="common">Clostridium absonum</name>
    <dbReference type="NCBI Taxonomy" id="29369"/>
    <lineage>
        <taxon>Bacteria</taxon>
        <taxon>Bacillati</taxon>
        <taxon>Bacillota</taxon>
        <taxon>Clostridia</taxon>
        <taxon>Eubacteriales</taxon>
        <taxon>Clostridiaceae</taxon>
        <taxon>Clostridium</taxon>
    </lineage>
</organism>
<keyword evidence="1" id="KW-0134">Cell wall</keyword>
<evidence type="ECO:0000256" key="8">
    <source>
        <dbReference type="SAM" id="SignalP"/>
    </source>
</evidence>
<evidence type="ECO:0000259" key="9">
    <source>
        <dbReference type="PROSITE" id="PS50022"/>
    </source>
</evidence>
<evidence type="ECO:0000256" key="4">
    <source>
        <dbReference type="ARBA" id="ARBA00023088"/>
    </source>
</evidence>
<evidence type="ECO:0000256" key="1">
    <source>
        <dbReference type="ARBA" id="ARBA00022512"/>
    </source>
</evidence>
<dbReference type="Gene3D" id="2.60.40.10">
    <property type="entry name" value="Immunoglobulins"/>
    <property type="match status" value="2"/>
</dbReference>
<feature type="domain" description="F5/8 type C" evidence="9">
    <location>
        <begin position="709"/>
        <end position="858"/>
    </location>
</feature>
<feature type="chain" id="PRO_5047409422" evidence="8">
    <location>
        <begin position="44"/>
        <end position="1232"/>
    </location>
</feature>
<dbReference type="Pfam" id="PF00754">
    <property type="entry name" value="F5_F8_type_C"/>
    <property type="match status" value="1"/>
</dbReference>
<dbReference type="PANTHER" id="PTHR13246">
    <property type="entry name" value="ENDO BETA N-ACETYLGLUCOSAMINIDASE"/>
    <property type="match status" value="1"/>
</dbReference>